<dbReference type="Pfam" id="PF00583">
    <property type="entry name" value="Acetyltransf_1"/>
    <property type="match status" value="1"/>
</dbReference>
<evidence type="ECO:0000313" key="4">
    <source>
        <dbReference type="Proteomes" id="UP001549257"/>
    </source>
</evidence>
<sequence length="358" mass="40029">MTSFTVEELTIPDAIGDDDASDFIETIEVRNSIEAASYGTSELTMTAAETLPYWLDREHAPRRLFGVRIDGRIVGRAYYERNVADDDRVAWSTVEVLPDQRRRGIGTALADTVEQLARSDSRQRLLVYVVSPDGPGERLTAATGFGTVPLANPEVRFLLSRGFTLEQIERGSRLALPLDGERLRDWVAEASERAGDDYAVHSWVGRVPERWRDDMATLFTRMSTDAPSAGLAEPEDPWTAQRVSDDDDRHEANPRTLLTAVVEHVPSGRLVGYTSLSVPPEVDRAVSQEDTLVLREHRGHRLGMLLKVANLDILQRERPGHPSVITFNAEENRHMLQVNEDVGFTPIGYEGAWRKSLS</sequence>
<comment type="caution">
    <text evidence="3">The sequence shown here is derived from an EMBL/GenBank/DDBJ whole genome shotgun (WGS) entry which is preliminary data.</text>
</comment>
<dbReference type="EMBL" id="JBEPSJ010000001">
    <property type="protein sequence ID" value="MET4582096.1"/>
    <property type="molecule type" value="Genomic_DNA"/>
</dbReference>
<organism evidence="3 4">
    <name type="scientific">Conyzicola nivalis</name>
    <dbReference type="NCBI Taxonomy" id="1477021"/>
    <lineage>
        <taxon>Bacteria</taxon>
        <taxon>Bacillati</taxon>
        <taxon>Actinomycetota</taxon>
        <taxon>Actinomycetes</taxon>
        <taxon>Micrococcales</taxon>
        <taxon>Microbacteriaceae</taxon>
        <taxon>Conyzicola</taxon>
    </lineage>
</organism>
<evidence type="ECO:0000256" key="1">
    <source>
        <dbReference type="SAM" id="MobiDB-lite"/>
    </source>
</evidence>
<feature type="region of interest" description="Disordered" evidence="1">
    <location>
        <begin position="225"/>
        <end position="250"/>
    </location>
</feature>
<evidence type="ECO:0000259" key="2">
    <source>
        <dbReference type="PROSITE" id="PS51186"/>
    </source>
</evidence>
<dbReference type="CDD" id="cd04301">
    <property type="entry name" value="NAT_SF"/>
    <property type="match status" value="1"/>
</dbReference>
<accession>A0ABV2QM04</accession>
<dbReference type="SUPFAM" id="SSF55729">
    <property type="entry name" value="Acyl-CoA N-acyltransferases (Nat)"/>
    <property type="match status" value="2"/>
</dbReference>
<protein>
    <submittedName>
        <fullName evidence="3">GNAT superfamily N-acetyltransferase</fullName>
    </submittedName>
</protein>
<dbReference type="InterPro" id="IPR016181">
    <property type="entry name" value="Acyl_CoA_acyltransferase"/>
</dbReference>
<keyword evidence="4" id="KW-1185">Reference proteome</keyword>
<dbReference type="RefSeq" id="WP_354024245.1">
    <property type="nucleotide sequence ID" value="NZ_JBEPSJ010000001.1"/>
</dbReference>
<evidence type="ECO:0000313" key="3">
    <source>
        <dbReference type="EMBL" id="MET4582096.1"/>
    </source>
</evidence>
<dbReference type="PROSITE" id="PS51186">
    <property type="entry name" value="GNAT"/>
    <property type="match status" value="1"/>
</dbReference>
<gene>
    <name evidence="3" type="ORF">ABIE21_001586</name>
</gene>
<name>A0ABV2QM04_9MICO</name>
<dbReference type="Gene3D" id="3.40.630.30">
    <property type="match status" value="1"/>
</dbReference>
<reference evidence="3 4" key="1">
    <citation type="submission" date="2024-06" db="EMBL/GenBank/DDBJ databases">
        <title>Sorghum-associated microbial communities from plants grown in Nebraska, USA.</title>
        <authorList>
            <person name="Schachtman D."/>
        </authorList>
    </citation>
    <scope>NUCLEOTIDE SEQUENCE [LARGE SCALE GENOMIC DNA]</scope>
    <source>
        <strain evidence="3 4">2857</strain>
    </source>
</reference>
<dbReference type="Proteomes" id="UP001549257">
    <property type="component" value="Unassembled WGS sequence"/>
</dbReference>
<dbReference type="InterPro" id="IPR000182">
    <property type="entry name" value="GNAT_dom"/>
</dbReference>
<proteinExistence type="predicted"/>
<feature type="domain" description="N-acetyltransferase" evidence="2">
    <location>
        <begin position="22"/>
        <end position="179"/>
    </location>
</feature>